<keyword evidence="1" id="KW-1133">Transmembrane helix</keyword>
<keyword evidence="1" id="KW-0812">Transmembrane</keyword>
<accession>A0A2W4YNN5</accession>
<dbReference type="Proteomes" id="UP000249467">
    <property type="component" value="Unassembled WGS sequence"/>
</dbReference>
<comment type="caution">
    <text evidence="2">The sequence shown here is derived from an EMBL/GenBank/DDBJ whole genome shotgun (WGS) entry which is preliminary data.</text>
</comment>
<evidence type="ECO:0000256" key="1">
    <source>
        <dbReference type="SAM" id="Phobius"/>
    </source>
</evidence>
<reference evidence="2 3" key="1">
    <citation type="submission" date="2018-04" db="EMBL/GenBank/DDBJ databases">
        <authorList>
            <person name="Go L.Y."/>
            <person name="Mitchell J.A."/>
        </authorList>
    </citation>
    <scope>NUCLEOTIDE SEQUENCE [LARGE SCALE GENOMIC DNA]</scope>
    <source>
        <strain evidence="2">ULC066bin1</strain>
    </source>
</reference>
<sequence length="162" mass="18184">MSAKQIFDNSMITPQERFELLSAYIDGEVTDAEEQLVEQWLSDDVDFRRLYQQQLKLRQLLIELPVPVVANSSVKAETNVMIDRVFAEIDKRSQRRKWKLAGIGISVAAVVGIFGSMFTFNSSPQFSPVANSIKTPSPVAEEPVLIAMEEPLVPLPKSMNTK</sequence>
<evidence type="ECO:0000313" key="3">
    <source>
        <dbReference type="Proteomes" id="UP000249467"/>
    </source>
</evidence>
<name>A0A2W4YNN5_9CYAN</name>
<evidence type="ECO:0000313" key="2">
    <source>
        <dbReference type="EMBL" id="PZO44568.1"/>
    </source>
</evidence>
<evidence type="ECO:0008006" key="4">
    <source>
        <dbReference type="Google" id="ProtNLM"/>
    </source>
</evidence>
<gene>
    <name evidence="2" type="ORF">DCF19_02135</name>
</gene>
<organism evidence="2 3">
    <name type="scientific">Pseudanabaena frigida</name>
    <dbReference type="NCBI Taxonomy" id="945775"/>
    <lineage>
        <taxon>Bacteria</taxon>
        <taxon>Bacillati</taxon>
        <taxon>Cyanobacteriota</taxon>
        <taxon>Cyanophyceae</taxon>
        <taxon>Pseudanabaenales</taxon>
        <taxon>Pseudanabaenaceae</taxon>
        <taxon>Pseudanabaena</taxon>
    </lineage>
</organism>
<feature type="transmembrane region" description="Helical" evidence="1">
    <location>
        <begin position="100"/>
        <end position="120"/>
    </location>
</feature>
<keyword evidence="1" id="KW-0472">Membrane</keyword>
<dbReference type="EMBL" id="QBML01000002">
    <property type="protein sequence ID" value="PZO44568.1"/>
    <property type="molecule type" value="Genomic_DNA"/>
</dbReference>
<protein>
    <recommendedName>
        <fullName evidence="4">Fis family transcriptional regulator</fullName>
    </recommendedName>
</protein>
<dbReference type="AlphaFoldDB" id="A0A2W4YNN5"/>
<reference evidence="2 3" key="2">
    <citation type="submission" date="2018-06" db="EMBL/GenBank/DDBJ databases">
        <title>Metagenomic assembly of (sub)arctic Cyanobacteria and their associated microbiome from non-axenic cultures.</title>
        <authorList>
            <person name="Baurain D."/>
        </authorList>
    </citation>
    <scope>NUCLEOTIDE SEQUENCE [LARGE SCALE GENOMIC DNA]</scope>
    <source>
        <strain evidence="2">ULC066bin1</strain>
    </source>
</reference>
<proteinExistence type="predicted"/>